<feature type="transmembrane region" description="Helical" evidence="1">
    <location>
        <begin position="55"/>
        <end position="74"/>
    </location>
</feature>
<dbReference type="Proteomes" id="UP001451571">
    <property type="component" value="Chromosome"/>
</dbReference>
<keyword evidence="3" id="KW-1185">Reference proteome</keyword>
<evidence type="ECO:0000313" key="3">
    <source>
        <dbReference type="Proteomes" id="UP001451571"/>
    </source>
</evidence>
<sequence length="197" mass="21731">MISIFIHECGHGFANSLRGIECSTGFNRVGDIYKYPKDADFRAEYSAVSDSLLDFGVPATLMLAVTGTILFCLQKGEKGKIIALGFAAANSVMRLIPCLFVIMVPLLTGRVHNEDEYGTGLALAEATGYSVLIFLPALISILVSVMCIACLYRKLKTEISSKGFIRYSFLTLFSFYITMIIANMLDNIVRINWTAIR</sequence>
<evidence type="ECO:0000256" key="1">
    <source>
        <dbReference type="SAM" id="Phobius"/>
    </source>
</evidence>
<organism evidence="2 3">
    <name type="scientific">Kineothrix sedimenti</name>
    <dbReference type="NCBI Taxonomy" id="3123317"/>
    <lineage>
        <taxon>Bacteria</taxon>
        <taxon>Bacillati</taxon>
        <taxon>Bacillota</taxon>
        <taxon>Clostridia</taxon>
        <taxon>Lachnospirales</taxon>
        <taxon>Lachnospiraceae</taxon>
        <taxon>Kineothrix</taxon>
    </lineage>
</organism>
<keyword evidence="1" id="KW-0812">Transmembrane</keyword>
<keyword evidence="1" id="KW-1133">Transmembrane helix</keyword>
<dbReference type="EMBL" id="CP146256">
    <property type="protein sequence ID" value="XAH74970.1"/>
    <property type="molecule type" value="Genomic_DNA"/>
</dbReference>
<protein>
    <recommendedName>
        <fullName evidence="4">Peptidase M50B-like protein</fullName>
    </recommendedName>
</protein>
<evidence type="ECO:0008006" key="4">
    <source>
        <dbReference type="Google" id="ProtNLM"/>
    </source>
</evidence>
<feature type="transmembrane region" description="Helical" evidence="1">
    <location>
        <begin position="164"/>
        <end position="185"/>
    </location>
</feature>
<accession>A0ABZ3EZJ3</accession>
<evidence type="ECO:0000313" key="2">
    <source>
        <dbReference type="EMBL" id="XAH74970.1"/>
    </source>
</evidence>
<name>A0ABZ3EZJ3_9FIRM</name>
<reference evidence="2 3" key="1">
    <citation type="submission" date="2024-02" db="EMBL/GenBank/DDBJ databases">
        <title>Bacterial strain from lacustrine sediment.</title>
        <authorList>
            <person name="Petit C."/>
            <person name="Fadhlaoui K."/>
        </authorList>
    </citation>
    <scope>NUCLEOTIDE SEQUENCE [LARGE SCALE GENOMIC DNA]</scope>
    <source>
        <strain evidence="2 3">IPX-CK</strain>
    </source>
</reference>
<feature type="transmembrane region" description="Helical" evidence="1">
    <location>
        <begin position="127"/>
        <end position="152"/>
    </location>
</feature>
<keyword evidence="1" id="KW-0472">Membrane</keyword>
<gene>
    <name evidence="2" type="ORF">V6984_04145</name>
</gene>
<proteinExistence type="predicted"/>
<dbReference type="RefSeq" id="WP_342758544.1">
    <property type="nucleotide sequence ID" value="NZ_CP146256.1"/>
</dbReference>
<feature type="transmembrane region" description="Helical" evidence="1">
    <location>
        <begin position="81"/>
        <end position="107"/>
    </location>
</feature>